<accession>A0A9X4AKE0</accession>
<name>A0A9X4AKE0_9BACI</name>
<dbReference type="EMBL" id="JAMQJZ010000010">
    <property type="protein sequence ID" value="MDC3421345.1"/>
    <property type="molecule type" value="Genomic_DNA"/>
</dbReference>
<sequence>MIDDKLWPLIDKVVGDYIPYVEENSNSSVSLDVSILSLLIKLRTQNLIVTNGENAGSQYNQLYDEVFVEIDQAIENNRIQFDEILESFKKTGQ</sequence>
<dbReference type="Proteomes" id="UP001145072">
    <property type="component" value="Unassembled WGS sequence"/>
</dbReference>
<gene>
    <name evidence="1" type="ORF">NC661_13295</name>
</gene>
<evidence type="ECO:0000313" key="1">
    <source>
        <dbReference type="EMBL" id="MDC3421345.1"/>
    </source>
</evidence>
<protein>
    <submittedName>
        <fullName evidence="1">Uncharacterized protein</fullName>
    </submittedName>
</protein>
<dbReference type="RefSeq" id="WP_259869460.1">
    <property type="nucleotide sequence ID" value="NZ_JAMQJZ010000010.1"/>
</dbReference>
<evidence type="ECO:0000313" key="2">
    <source>
        <dbReference type="Proteomes" id="UP001145072"/>
    </source>
</evidence>
<proteinExistence type="predicted"/>
<reference evidence="1" key="1">
    <citation type="submission" date="2022-06" db="EMBL/GenBank/DDBJ databases">
        <title>Aquibacillus sp. a new bacterium isolated from soil saline samples.</title>
        <authorList>
            <person name="Galisteo C."/>
            <person name="De La Haba R."/>
            <person name="Sanchez-Porro C."/>
            <person name="Ventosa A."/>
        </authorList>
    </citation>
    <scope>NUCLEOTIDE SEQUENCE</scope>
    <source>
        <strain evidence="1">JCM 12387</strain>
    </source>
</reference>
<comment type="caution">
    <text evidence="1">The sequence shown here is derived from an EMBL/GenBank/DDBJ whole genome shotgun (WGS) entry which is preliminary data.</text>
</comment>
<keyword evidence="2" id="KW-1185">Reference proteome</keyword>
<organism evidence="1 2">
    <name type="scientific">Aquibacillus koreensis</name>
    <dbReference type="NCBI Taxonomy" id="279446"/>
    <lineage>
        <taxon>Bacteria</taxon>
        <taxon>Bacillati</taxon>
        <taxon>Bacillota</taxon>
        <taxon>Bacilli</taxon>
        <taxon>Bacillales</taxon>
        <taxon>Bacillaceae</taxon>
        <taxon>Aquibacillus</taxon>
    </lineage>
</organism>
<dbReference type="AlphaFoldDB" id="A0A9X4AKE0"/>